<feature type="transmembrane region" description="Helical" evidence="1">
    <location>
        <begin position="17"/>
        <end position="39"/>
    </location>
</feature>
<feature type="transmembrane region" description="Helical" evidence="1">
    <location>
        <begin position="46"/>
        <end position="72"/>
    </location>
</feature>
<dbReference type="Proteomes" id="UP000075260">
    <property type="component" value="Unassembled WGS sequence"/>
</dbReference>
<gene>
    <name evidence="2" type="ORF">BE15_21065</name>
</gene>
<evidence type="ECO:0000313" key="2">
    <source>
        <dbReference type="EMBL" id="KYF69094.1"/>
    </source>
</evidence>
<reference evidence="2 3" key="1">
    <citation type="submission" date="2014-02" db="EMBL/GenBank/DDBJ databases">
        <title>The small core and large imbalanced accessory genome model reveals a collaborative survival strategy of Sorangium cellulosum strains in nature.</title>
        <authorList>
            <person name="Han K."/>
            <person name="Peng R."/>
            <person name="Blom J."/>
            <person name="Li Y.-Z."/>
        </authorList>
    </citation>
    <scope>NUCLEOTIDE SEQUENCE [LARGE SCALE GENOMIC DNA]</scope>
    <source>
        <strain evidence="2 3">So0008-312</strain>
    </source>
</reference>
<feature type="transmembrane region" description="Helical" evidence="1">
    <location>
        <begin position="78"/>
        <end position="97"/>
    </location>
</feature>
<accession>A0A150QMB3</accession>
<keyword evidence="1" id="KW-0472">Membrane</keyword>
<dbReference type="EMBL" id="JEMA01000501">
    <property type="protein sequence ID" value="KYF69094.1"/>
    <property type="molecule type" value="Genomic_DNA"/>
</dbReference>
<name>A0A150QMB3_SORCE</name>
<dbReference type="RefSeq" id="WP_061608656.1">
    <property type="nucleotide sequence ID" value="NZ_JEMA01000501.1"/>
</dbReference>
<dbReference type="OrthoDB" id="5500427at2"/>
<dbReference type="AlphaFoldDB" id="A0A150QMB3"/>
<evidence type="ECO:0000256" key="1">
    <source>
        <dbReference type="SAM" id="Phobius"/>
    </source>
</evidence>
<sequence length="436" mass="46375">MFKRCGVLIQPYADARFVSRLLTSALAWLFVLFAIASLVEPLAGRLAIALLMPLLLLGSLLVLLCVACMLYAPLAWLWAALGSSGASVVRVSNALWIERPGDRSAFPLLSLTSARLSSCGGEVALKTDDGDVIRVRVEDAADAERLLGVIAAGREQGTWSVRLHDDVAPPLRRRLFVGVAALVSLICWSVLDADVALSLGVVTGASAWALAVLLREGAAPRVLVAGSDGLSLRDDAGERFIPYACIERIDETALGVELALAGGEEVALTIVPPQLLRDPSETGLSMVLAERRREHLLALLRERTGRGAPEARRAGALLERRGLAAPAWRAALRRLVDEAGADYRTAKLTREQAYAVLEDGGAPAELRIGAALALSSSRDDHTVERLRIAAEGCASRDVRLAIEQAAEGEVDDWTLERALSSSATVAHALRSTAPAA</sequence>
<organism evidence="2 3">
    <name type="scientific">Sorangium cellulosum</name>
    <name type="common">Polyangium cellulosum</name>
    <dbReference type="NCBI Taxonomy" id="56"/>
    <lineage>
        <taxon>Bacteria</taxon>
        <taxon>Pseudomonadati</taxon>
        <taxon>Myxococcota</taxon>
        <taxon>Polyangia</taxon>
        <taxon>Polyangiales</taxon>
        <taxon>Polyangiaceae</taxon>
        <taxon>Sorangium</taxon>
    </lineage>
</organism>
<comment type="caution">
    <text evidence="2">The sequence shown here is derived from an EMBL/GenBank/DDBJ whole genome shotgun (WGS) entry which is preliminary data.</text>
</comment>
<keyword evidence="1" id="KW-0812">Transmembrane</keyword>
<proteinExistence type="predicted"/>
<keyword evidence="1" id="KW-1133">Transmembrane helix</keyword>
<evidence type="ECO:0000313" key="3">
    <source>
        <dbReference type="Proteomes" id="UP000075260"/>
    </source>
</evidence>
<protein>
    <submittedName>
        <fullName evidence="2">Uncharacterized protein</fullName>
    </submittedName>
</protein>